<dbReference type="SUPFAM" id="SSF74653">
    <property type="entry name" value="TolA/TonB C-terminal domain"/>
    <property type="match status" value="1"/>
</dbReference>
<dbReference type="EMBL" id="SGWZ01000003">
    <property type="protein sequence ID" value="RZS69685.1"/>
    <property type="molecule type" value="Genomic_DNA"/>
</dbReference>
<feature type="compositionally biased region" description="Pro residues" evidence="5">
    <location>
        <begin position="109"/>
        <end position="121"/>
    </location>
</feature>
<dbReference type="GO" id="GO:0016020">
    <property type="term" value="C:membrane"/>
    <property type="evidence" value="ECO:0007669"/>
    <property type="project" value="UniProtKB-SubCell"/>
</dbReference>
<dbReference type="Pfam" id="PF13103">
    <property type="entry name" value="TonB_2"/>
    <property type="match status" value="1"/>
</dbReference>
<keyword evidence="3 6" id="KW-1133">Transmembrane helix</keyword>
<feature type="transmembrane region" description="Helical" evidence="6">
    <location>
        <begin position="39"/>
        <end position="57"/>
    </location>
</feature>
<feature type="compositionally biased region" description="Pro residues" evidence="5">
    <location>
        <begin position="75"/>
        <end position="91"/>
    </location>
</feature>
<evidence type="ECO:0000256" key="5">
    <source>
        <dbReference type="SAM" id="MobiDB-lite"/>
    </source>
</evidence>
<feature type="region of interest" description="Disordered" evidence="5">
    <location>
        <begin position="1"/>
        <end position="32"/>
    </location>
</feature>
<dbReference type="Gene3D" id="3.30.1150.10">
    <property type="match status" value="1"/>
</dbReference>
<organism evidence="7 8">
    <name type="scientific">Kerstersia gyiorum</name>
    <dbReference type="NCBI Taxonomy" id="206506"/>
    <lineage>
        <taxon>Bacteria</taxon>
        <taxon>Pseudomonadati</taxon>
        <taxon>Pseudomonadota</taxon>
        <taxon>Betaproteobacteria</taxon>
        <taxon>Burkholderiales</taxon>
        <taxon>Alcaligenaceae</taxon>
        <taxon>Kerstersia</taxon>
    </lineage>
</organism>
<proteinExistence type="predicted"/>
<name>A0A4Q7MML0_9BURK</name>
<feature type="compositionally biased region" description="Acidic residues" evidence="5">
    <location>
        <begin position="92"/>
        <end position="108"/>
    </location>
</feature>
<dbReference type="NCBIfam" id="TIGR01352">
    <property type="entry name" value="tonB_Cterm"/>
    <property type="match status" value="1"/>
</dbReference>
<gene>
    <name evidence="7" type="ORF">EV679_2291</name>
</gene>
<evidence type="ECO:0000256" key="3">
    <source>
        <dbReference type="ARBA" id="ARBA00022989"/>
    </source>
</evidence>
<comment type="caution">
    <text evidence="7">The sequence shown here is derived from an EMBL/GenBank/DDBJ whole genome shotgun (WGS) entry which is preliminary data.</text>
</comment>
<reference evidence="7 8" key="1">
    <citation type="submission" date="2019-02" db="EMBL/GenBank/DDBJ databases">
        <title>Genomic Encyclopedia of Type Strains, Phase IV (KMG-IV): sequencing the most valuable type-strain genomes for metagenomic binning, comparative biology and taxonomic classification.</title>
        <authorList>
            <person name="Goeker M."/>
        </authorList>
    </citation>
    <scope>NUCLEOTIDE SEQUENCE [LARGE SCALE GENOMIC DNA]</scope>
    <source>
        <strain evidence="7 8">DSM 16618</strain>
    </source>
</reference>
<evidence type="ECO:0000256" key="2">
    <source>
        <dbReference type="ARBA" id="ARBA00022692"/>
    </source>
</evidence>
<sequence length="256" mass="27198">MTEPKKQAAPAPRDEFADLLGTGAQDDARRARRRRAGKLVVALVVVGVLGYAVWQWASGLSSVQRKAPDMTAIIPLPPPPPPPPEPEPPPPEPEEPPPEELVEPEPEPEPVPAEEPQPEEAPSPADDMAQAMEMDASAQAGSDAFNIAAGSGRGMAGSGGGGRVGNATYGQYMSYALQKILREDERTRTLAYRVQVSIWLTETGQVARVELVRSSGDAGIDAKVIAALRDVPALDQRPPASLAMPVRAVLNSRRPS</sequence>
<dbReference type="Proteomes" id="UP000292039">
    <property type="component" value="Unassembled WGS sequence"/>
</dbReference>
<feature type="region of interest" description="Disordered" evidence="5">
    <location>
        <begin position="71"/>
        <end position="126"/>
    </location>
</feature>
<dbReference type="InterPro" id="IPR006260">
    <property type="entry name" value="TonB/TolA_C"/>
</dbReference>
<evidence type="ECO:0000256" key="1">
    <source>
        <dbReference type="ARBA" id="ARBA00004167"/>
    </source>
</evidence>
<accession>A0A4Q7MML0</accession>
<comment type="subcellular location">
    <subcellularLocation>
        <location evidence="1">Membrane</location>
        <topology evidence="1">Single-pass membrane protein</topology>
    </subcellularLocation>
</comment>
<evidence type="ECO:0000256" key="4">
    <source>
        <dbReference type="ARBA" id="ARBA00023136"/>
    </source>
</evidence>
<dbReference type="RefSeq" id="WP_238591388.1">
    <property type="nucleotide sequence ID" value="NZ_CBCSEB010000011.1"/>
</dbReference>
<keyword evidence="4 6" id="KW-0472">Membrane</keyword>
<keyword evidence="2 6" id="KW-0812">Transmembrane</keyword>
<evidence type="ECO:0000256" key="6">
    <source>
        <dbReference type="SAM" id="Phobius"/>
    </source>
</evidence>
<dbReference type="GeneID" id="99725648"/>
<protein>
    <submittedName>
        <fullName evidence="7">Outer membrane transport energization protein TonB</fullName>
    </submittedName>
</protein>
<feature type="compositionally biased region" description="Basic and acidic residues" evidence="5">
    <location>
        <begin position="1"/>
        <end position="16"/>
    </location>
</feature>
<dbReference type="AlphaFoldDB" id="A0A4Q7MML0"/>
<evidence type="ECO:0000313" key="8">
    <source>
        <dbReference type="Proteomes" id="UP000292039"/>
    </source>
</evidence>
<evidence type="ECO:0000313" key="7">
    <source>
        <dbReference type="EMBL" id="RZS69685.1"/>
    </source>
</evidence>